<accession>A0A084QMB7</accession>
<feature type="region of interest" description="Disordered" evidence="1">
    <location>
        <begin position="1"/>
        <end position="79"/>
    </location>
</feature>
<dbReference type="EMBL" id="KL660620">
    <property type="protein sequence ID" value="KFA65102.1"/>
    <property type="molecule type" value="Genomic_DNA"/>
</dbReference>
<sequence length="161" mass="18142">MPLNDTFQSSTRPRVLAGSNDTLQASRRRRQPTVSLNLPSSPSSLTSPSSQSFRSSQSIRTTESNLTSQSIRRNPRRPAAGIVDRIGKSQSQRVCDRCYDHDYTCQQELPMAPTNKRRKLSKTKCNTVFQKIDNGLPSVKRANQKASRVHPYRGKVRARLV</sequence>
<keyword evidence="3" id="KW-1185">Reference proteome</keyword>
<dbReference type="HOGENOM" id="CLU_1644828_0_0_1"/>
<feature type="compositionally biased region" description="Polar residues" evidence="1">
    <location>
        <begin position="1"/>
        <end position="12"/>
    </location>
</feature>
<protein>
    <submittedName>
        <fullName evidence="2">Uncharacterized protein</fullName>
    </submittedName>
</protein>
<organism evidence="2 3">
    <name type="scientific">Stachybotrys chlorohalonatus (strain IBT 40285)</name>
    <dbReference type="NCBI Taxonomy" id="1283841"/>
    <lineage>
        <taxon>Eukaryota</taxon>
        <taxon>Fungi</taxon>
        <taxon>Dikarya</taxon>
        <taxon>Ascomycota</taxon>
        <taxon>Pezizomycotina</taxon>
        <taxon>Sordariomycetes</taxon>
        <taxon>Hypocreomycetidae</taxon>
        <taxon>Hypocreales</taxon>
        <taxon>Stachybotryaceae</taxon>
        <taxon>Stachybotrys</taxon>
    </lineage>
</organism>
<evidence type="ECO:0000256" key="1">
    <source>
        <dbReference type="SAM" id="MobiDB-lite"/>
    </source>
</evidence>
<dbReference type="Proteomes" id="UP000028524">
    <property type="component" value="Unassembled WGS sequence"/>
</dbReference>
<feature type="compositionally biased region" description="Low complexity" evidence="1">
    <location>
        <begin position="35"/>
        <end position="58"/>
    </location>
</feature>
<gene>
    <name evidence="2" type="ORF">S40285_10060</name>
</gene>
<evidence type="ECO:0000313" key="3">
    <source>
        <dbReference type="Proteomes" id="UP000028524"/>
    </source>
</evidence>
<reference evidence="2 3" key="1">
    <citation type="journal article" date="2014" name="BMC Genomics">
        <title>Comparative genome sequencing reveals chemotype-specific gene clusters in the toxigenic black mold Stachybotrys.</title>
        <authorList>
            <person name="Semeiks J."/>
            <person name="Borek D."/>
            <person name="Otwinowski Z."/>
            <person name="Grishin N.V."/>
        </authorList>
    </citation>
    <scope>NUCLEOTIDE SEQUENCE [LARGE SCALE GENOMIC DNA]</scope>
    <source>
        <strain evidence="2 3">IBT 40285</strain>
    </source>
</reference>
<dbReference type="InParanoid" id="A0A084QMB7"/>
<name>A0A084QMB7_STAC4</name>
<evidence type="ECO:0000313" key="2">
    <source>
        <dbReference type="EMBL" id="KFA65102.1"/>
    </source>
</evidence>
<dbReference type="AlphaFoldDB" id="A0A084QMB7"/>
<proteinExistence type="predicted"/>
<feature type="compositionally biased region" description="Polar residues" evidence="1">
    <location>
        <begin position="59"/>
        <end position="72"/>
    </location>
</feature>